<dbReference type="AlphaFoldDB" id="A0A929B7R8"/>
<accession>A0A929B7R8</accession>
<gene>
    <name evidence="2" type="ORF">IQ251_00855</name>
</gene>
<evidence type="ECO:0000256" key="1">
    <source>
        <dbReference type="SAM" id="MobiDB-lite"/>
    </source>
</evidence>
<keyword evidence="3" id="KW-1185">Reference proteome</keyword>
<name>A0A929B7R8_9PSEU</name>
<feature type="region of interest" description="Disordered" evidence="1">
    <location>
        <begin position="30"/>
        <end position="65"/>
    </location>
</feature>
<proteinExistence type="predicted"/>
<reference evidence="2" key="1">
    <citation type="submission" date="2020-10" db="EMBL/GenBank/DDBJ databases">
        <title>Diversity and distribution of actinomycetes associated with coral in the coast of Hainan.</title>
        <authorList>
            <person name="Li F."/>
        </authorList>
    </citation>
    <scope>NUCLEOTIDE SEQUENCE</scope>
    <source>
        <strain evidence="2">HNM0983</strain>
    </source>
</reference>
<evidence type="ECO:0000313" key="2">
    <source>
        <dbReference type="EMBL" id="MBE9372986.1"/>
    </source>
</evidence>
<organism evidence="2 3">
    <name type="scientific">Saccharopolyspora montiporae</name>
    <dbReference type="NCBI Taxonomy" id="2781240"/>
    <lineage>
        <taxon>Bacteria</taxon>
        <taxon>Bacillati</taxon>
        <taxon>Actinomycetota</taxon>
        <taxon>Actinomycetes</taxon>
        <taxon>Pseudonocardiales</taxon>
        <taxon>Pseudonocardiaceae</taxon>
        <taxon>Saccharopolyspora</taxon>
    </lineage>
</organism>
<dbReference type="Proteomes" id="UP000598360">
    <property type="component" value="Unassembled WGS sequence"/>
</dbReference>
<sequence>MIGFFAAVNVLIWSEVLYRTETLHVWAGRRIPADPNTGSAPDDLRNHDSPSGGEPAFRSAVPFPR</sequence>
<protein>
    <submittedName>
        <fullName evidence="2">Uncharacterized protein</fullName>
    </submittedName>
</protein>
<dbReference type="EMBL" id="JADEYC010000002">
    <property type="protein sequence ID" value="MBE9372986.1"/>
    <property type="molecule type" value="Genomic_DNA"/>
</dbReference>
<dbReference type="RefSeq" id="WP_193926442.1">
    <property type="nucleotide sequence ID" value="NZ_JADEYC010000002.1"/>
</dbReference>
<evidence type="ECO:0000313" key="3">
    <source>
        <dbReference type="Proteomes" id="UP000598360"/>
    </source>
</evidence>
<comment type="caution">
    <text evidence="2">The sequence shown here is derived from an EMBL/GenBank/DDBJ whole genome shotgun (WGS) entry which is preliminary data.</text>
</comment>